<organism evidence="10">
    <name type="scientific">mine drainage metagenome</name>
    <dbReference type="NCBI Taxonomy" id="410659"/>
    <lineage>
        <taxon>unclassified sequences</taxon>
        <taxon>metagenomes</taxon>
        <taxon>ecological metagenomes</taxon>
    </lineage>
</organism>
<dbReference type="Gene3D" id="3.40.50.300">
    <property type="entry name" value="P-loop containing nucleotide triphosphate hydrolases"/>
    <property type="match status" value="2"/>
</dbReference>
<dbReference type="PROSITE" id="PS50893">
    <property type="entry name" value="ABC_TRANSPORTER_2"/>
    <property type="match status" value="2"/>
</dbReference>
<evidence type="ECO:0000256" key="1">
    <source>
        <dbReference type="ARBA" id="ARBA00004202"/>
    </source>
</evidence>
<dbReference type="EMBL" id="CABL01000016">
    <property type="protein sequence ID" value="CBH75787.1"/>
    <property type="molecule type" value="Genomic_DNA"/>
</dbReference>
<evidence type="ECO:0000256" key="4">
    <source>
        <dbReference type="ARBA" id="ARBA00022737"/>
    </source>
</evidence>
<accession>E6PH49</accession>
<dbReference type="Pfam" id="PF00005">
    <property type="entry name" value="ABC_tran"/>
    <property type="match status" value="2"/>
</dbReference>
<keyword evidence="6 10" id="KW-0067">ATP-binding</keyword>
<sequence length="490" mass="51818">MRSIGKSFPGVRALADVSISVRSGEVLALVGENGAGKSTLMKILSGAQPADTGEIFIDGERAHISSPRDAERLGIGMIYQEFTLVPQFDAVANIFLGKEPQRGPFLDDADARKRAAALVAEFGIDLPLDRPVGELSVGIQQLVEIAKALAKNVRVLVMDEPTAALSEREIDRLFEIVATLKGKGVGIVYISHRMEELARVADRVTVLRDGASIDTRTVAAFPIDEILQAMVGRPVDARFPELPVVAPEAPVRLAVAGLNAAGVREVSFEVRAGEIVGLGGLVGAGRSEIVRAIAGADRATGAVTIDGTPLRARTPADAIAAGIAFVTEDRKAQGLVLGMSVLANTTLAHLERFARILGWLDVSAEERATEEMIERLRIRTPNAAQLVANLSGGTQQKVVLAKWLLGEPRVLLLDEPTRGIDVAAKAEIYELMVGLARQGVAIVMVSSELPELLGMSHRICVVRQGGIVAEFTRAQATPTNVIAAASGAAA</sequence>
<dbReference type="GO" id="GO:0005886">
    <property type="term" value="C:plasma membrane"/>
    <property type="evidence" value="ECO:0007669"/>
    <property type="project" value="UniProtKB-SubCell"/>
</dbReference>
<dbReference type="PANTHER" id="PTHR43790:SF9">
    <property type="entry name" value="GALACTOFURANOSE TRANSPORTER ATP-BINDING PROTEIN YTFR"/>
    <property type="match status" value="1"/>
</dbReference>
<dbReference type="PANTHER" id="PTHR43790">
    <property type="entry name" value="CARBOHYDRATE TRANSPORT ATP-BINDING PROTEIN MG119-RELATED"/>
    <property type="match status" value="1"/>
</dbReference>
<keyword evidence="2" id="KW-0813">Transport</keyword>
<evidence type="ECO:0000256" key="7">
    <source>
        <dbReference type="ARBA" id="ARBA00022967"/>
    </source>
</evidence>
<name>E6PH49_9ZZZZ</name>
<dbReference type="SMART" id="SM00382">
    <property type="entry name" value="AAA"/>
    <property type="match status" value="2"/>
</dbReference>
<dbReference type="GO" id="GO:0005524">
    <property type="term" value="F:ATP binding"/>
    <property type="evidence" value="ECO:0007669"/>
    <property type="project" value="UniProtKB-KW"/>
</dbReference>
<dbReference type="FunFam" id="3.40.50.300:FF:000127">
    <property type="entry name" value="Ribose import ATP-binding protein RbsA"/>
    <property type="match status" value="1"/>
</dbReference>
<dbReference type="InterPro" id="IPR003439">
    <property type="entry name" value="ABC_transporter-like_ATP-bd"/>
</dbReference>
<keyword evidence="4" id="KW-0677">Repeat</keyword>
<dbReference type="InterPro" id="IPR027417">
    <property type="entry name" value="P-loop_NTPase"/>
</dbReference>
<protein>
    <submittedName>
        <fullName evidence="10">Fused D-ribose transporter subunits of ABC superfamily: ATP-binding components</fullName>
    </submittedName>
</protein>
<evidence type="ECO:0000256" key="2">
    <source>
        <dbReference type="ARBA" id="ARBA00022448"/>
    </source>
</evidence>
<evidence type="ECO:0000256" key="3">
    <source>
        <dbReference type="ARBA" id="ARBA00022475"/>
    </source>
</evidence>
<evidence type="ECO:0000256" key="6">
    <source>
        <dbReference type="ARBA" id="ARBA00022840"/>
    </source>
</evidence>
<dbReference type="CDD" id="cd03216">
    <property type="entry name" value="ABC_Carb_Monos_I"/>
    <property type="match status" value="1"/>
</dbReference>
<comment type="subcellular location">
    <subcellularLocation>
        <location evidence="1">Cell membrane</location>
        <topology evidence="1">Peripheral membrane protein</topology>
    </subcellularLocation>
</comment>
<dbReference type="GO" id="GO:0016887">
    <property type="term" value="F:ATP hydrolysis activity"/>
    <property type="evidence" value="ECO:0007669"/>
    <property type="project" value="InterPro"/>
</dbReference>
<evidence type="ECO:0000256" key="5">
    <source>
        <dbReference type="ARBA" id="ARBA00022741"/>
    </source>
</evidence>
<evidence type="ECO:0000256" key="8">
    <source>
        <dbReference type="ARBA" id="ARBA00023136"/>
    </source>
</evidence>
<dbReference type="InterPro" id="IPR050107">
    <property type="entry name" value="ABC_carbohydrate_import_ATPase"/>
</dbReference>
<evidence type="ECO:0000259" key="9">
    <source>
        <dbReference type="PROSITE" id="PS50893"/>
    </source>
</evidence>
<evidence type="ECO:0000313" key="10">
    <source>
        <dbReference type="EMBL" id="CBH75787.1"/>
    </source>
</evidence>
<feature type="domain" description="ABC transporter" evidence="9">
    <location>
        <begin position="237"/>
        <end position="489"/>
    </location>
</feature>
<comment type="caution">
    <text evidence="10">The sequence shown here is derived from an EMBL/GenBank/DDBJ whole genome shotgun (WGS) entry which is preliminary data.</text>
</comment>
<proteinExistence type="predicted"/>
<keyword evidence="3" id="KW-1003">Cell membrane</keyword>
<dbReference type="SUPFAM" id="SSF52540">
    <property type="entry name" value="P-loop containing nucleoside triphosphate hydrolases"/>
    <property type="match status" value="2"/>
</dbReference>
<reference evidence="10" key="1">
    <citation type="submission" date="2009-10" db="EMBL/GenBank/DDBJ databases">
        <title>Diversity of trophic interactions inside an arsenic-rich microbial ecosystem.</title>
        <authorList>
            <person name="Bertin P.N."/>
            <person name="Heinrich-Salmeron A."/>
            <person name="Pelletier E."/>
            <person name="Goulhen-Chollet F."/>
            <person name="Arsene-Ploetze F."/>
            <person name="Gallien S."/>
            <person name="Calteau A."/>
            <person name="Vallenet D."/>
            <person name="Casiot C."/>
            <person name="Chane-Woon-Ming B."/>
            <person name="Giloteaux L."/>
            <person name="Barakat M."/>
            <person name="Bonnefoy V."/>
            <person name="Bruneel O."/>
            <person name="Chandler M."/>
            <person name="Cleiss J."/>
            <person name="Duran R."/>
            <person name="Elbaz-Poulichet F."/>
            <person name="Fonknechten N."/>
            <person name="Lauga B."/>
            <person name="Mornico D."/>
            <person name="Ortet P."/>
            <person name="Schaeffer C."/>
            <person name="Siguier P."/>
            <person name="Alexander Thil Smith A."/>
            <person name="Van Dorsselaer A."/>
            <person name="Weissenbach J."/>
            <person name="Medigue C."/>
            <person name="Le Paslier D."/>
        </authorList>
    </citation>
    <scope>NUCLEOTIDE SEQUENCE</scope>
</reference>
<dbReference type="InterPro" id="IPR003593">
    <property type="entry name" value="AAA+_ATPase"/>
</dbReference>
<gene>
    <name evidence="10" type="primary">rbsA</name>
    <name evidence="10" type="ORF">CARN1_1185</name>
</gene>
<keyword evidence="8" id="KW-0472">Membrane</keyword>
<dbReference type="AlphaFoldDB" id="E6PH49"/>
<feature type="domain" description="ABC transporter" evidence="9">
    <location>
        <begin position="1"/>
        <end position="234"/>
    </location>
</feature>
<dbReference type="CDD" id="cd03215">
    <property type="entry name" value="ABC_Carb_Monos_II"/>
    <property type="match status" value="1"/>
</dbReference>
<keyword evidence="5" id="KW-0547">Nucleotide-binding</keyword>
<keyword evidence="7" id="KW-1278">Translocase</keyword>